<evidence type="ECO:0000313" key="5">
    <source>
        <dbReference type="EMBL" id="GEL18095.1"/>
    </source>
</evidence>
<evidence type="ECO:0000256" key="3">
    <source>
        <dbReference type="ARBA" id="ARBA00022801"/>
    </source>
</evidence>
<reference evidence="5 6" key="1">
    <citation type="submission" date="2019-07" db="EMBL/GenBank/DDBJ databases">
        <title>Whole genome shotgun sequence of Pseudonocardia asaccharolytica NBRC 16224.</title>
        <authorList>
            <person name="Hosoyama A."/>
            <person name="Uohara A."/>
            <person name="Ohji S."/>
            <person name="Ichikawa N."/>
        </authorList>
    </citation>
    <scope>NUCLEOTIDE SEQUENCE [LARGE SCALE GENOMIC DNA]</scope>
    <source>
        <strain evidence="5 6">NBRC 16224</strain>
    </source>
</reference>
<comment type="caution">
    <text evidence="5">The sequence shown here is derived from an EMBL/GenBank/DDBJ whole genome shotgun (WGS) entry which is preliminary data.</text>
</comment>
<dbReference type="PANTHER" id="PTHR33569">
    <property type="entry name" value="UREASE"/>
    <property type="match status" value="1"/>
</dbReference>
<dbReference type="CDD" id="cd00407">
    <property type="entry name" value="Urease_beta"/>
    <property type="match status" value="1"/>
</dbReference>
<accession>A0A511CZX4</accession>
<dbReference type="GO" id="GO:0009039">
    <property type="term" value="F:urease activity"/>
    <property type="evidence" value="ECO:0007669"/>
    <property type="project" value="UniProtKB-EC"/>
</dbReference>
<dbReference type="SUPFAM" id="SSF54111">
    <property type="entry name" value="Urease, gamma-subunit"/>
    <property type="match status" value="1"/>
</dbReference>
<dbReference type="CDD" id="cd00390">
    <property type="entry name" value="Urease_gamma"/>
    <property type="match status" value="1"/>
</dbReference>
<dbReference type="GO" id="GO:0016151">
    <property type="term" value="F:nickel cation binding"/>
    <property type="evidence" value="ECO:0007669"/>
    <property type="project" value="InterPro"/>
</dbReference>
<dbReference type="Gene3D" id="3.30.280.10">
    <property type="entry name" value="Urease, gamma-like subunit"/>
    <property type="match status" value="1"/>
</dbReference>
<dbReference type="InterPro" id="IPR036463">
    <property type="entry name" value="Urease_gamma_sf"/>
</dbReference>
<dbReference type="FunFam" id="2.10.150.10:FF:000001">
    <property type="entry name" value="Urease subunit beta"/>
    <property type="match status" value="1"/>
</dbReference>
<evidence type="ECO:0000256" key="1">
    <source>
        <dbReference type="ARBA" id="ARBA00004897"/>
    </source>
</evidence>
<dbReference type="UniPathway" id="UPA00258">
    <property type="reaction ID" value="UER00370"/>
</dbReference>
<gene>
    <name evidence="5" type="primary">ureAB</name>
    <name evidence="5" type="ORF">PA7_19320</name>
</gene>
<dbReference type="InterPro" id="IPR002026">
    <property type="entry name" value="Urease_gamma/gamma-beta_su"/>
</dbReference>
<dbReference type="PIRSF" id="PIRSF001225">
    <property type="entry name" value="Urease_gammabeta"/>
    <property type="match status" value="1"/>
</dbReference>
<dbReference type="PANTHER" id="PTHR33569:SF1">
    <property type="entry name" value="UREASE"/>
    <property type="match status" value="1"/>
</dbReference>
<dbReference type="NCBIfam" id="NF009671">
    <property type="entry name" value="PRK13192.1"/>
    <property type="match status" value="1"/>
</dbReference>
<dbReference type="EC" id="3.5.1.5" evidence="2"/>
<dbReference type="InterPro" id="IPR002019">
    <property type="entry name" value="Urease_beta-like"/>
</dbReference>
<sequence length="230" mass="25407">MLLTPTELERLTIFTAAELARKRRERGLKLNHPEAVAIIVDEVMERAREGKSVAELISYGSTILTTDDVMPGVAELMPFLQVEPVLKTGTKLVTIHEPIRAGKEKVERVEPGEIATEEGEIEINAGRRTTKVTVVNTGDRPVQVGSHFHFFEANRELEFDREKSFGMHLDVPAGTAKRFAPGEHVEVTLVEFGGTGEVWGLNNLTNGSVRSEATKKLAIERARQHGFKGA</sequence>
<organism evidence="5 6">
    <name type="scientific">Pseudonocardia asaccharolytica DSM 44247 = NBRC 16224</name>
    <dbReference type="NCBI Taxonomy" id="1123024"/>
    <lineage>
        <taxon>Bacteria</taxon>
        <taxon>Bacillati</taxon>
        <taxon>Actinomycetota</taxon>
        <taxon>Actinomycetes</taxon>
        <taxon>Pseudonocardiales</taxon>
        <taxon>Pseudonocardiaceae</taxon>
        <taxon>Pseudonocardia</taxon>
    </lineage>
</organism>
<dbReference type="HAMAP" id="MF_01955">
    <property type="entry name" value="Urease_beta_gamma"/>
    <property type="match status" value="1"/>
</dbReference>
<comment type="pathway">
    <text evidence="1">Nitrogen metabolism; urea degradation; CO(2) and NH(3) from urea (urease route): step 1/1.</text>
</comment>
<name>A0A511CZX4_9PSEU</name>
<dbReference type="EMBL" id="BJVI01000015">
    <property type="protein sequence ID" value="GEL18095.1"/>
    <property type="molecule type" value="Genomic_DNA"/>
</dbReference>
<keyword evidence="3" id="KW-0378">Hydrolase</keyword>
<dbReference type="NCBIfam" id="TIGR00193">
    <property type="entry name" value="urease_gam"/>
    <property type="match status" value="1"/>
</dbReference>
<evidence type="ECO:0000313" key="6">
    <source>
        <dbReference type="Proteomes" id="UP000321328"/>
    </source>
</evidence>
<dbReference type="Pfam" id="PF00547">
    <property type="entry name" value="Urease_gamma"/>
    <property type="match status" value="1"/>
</dbReference>
<evidence type="ECO:0000256" key="2">
    <source>
        <dbReference type="ARBA" id="ARBA00012934"/>
    </source>
</evidence>
<protein>
    <recommendedName>
        <fullName evidence="2">urease</fullName>
        <ecNumber evidence="2">3.5.1.5</ecNumber>
    </recommendedName>
</protein>
<dbReference type="SUPFAM" id="SSF51278">
    <property type="entry name" value="Urease, beta-subunit"/>
    <property type="match status" value="1"/>
</dbReference>
<keyword evidence="6" id="KW-1185">Reference proteome</keyword>
<dbReference type="InterPro" id="IPR050069">
    <property type="entry name" value="Urease_subunit"/>
</dbReference>
<dbReference type="HAMAP" id="MF_01954">
    <property type="entry name" value="Urease_beta"/>
    <property type="match status" value="1"/>
</dbReference>
<dbReference type="InterPro" id="IPR036461">
    <property type="entry name" value="Urease_betasu_sf"/>
</dbReference>
<dbReference type="NCBIfam" id="TIGR00192">
    <property type="entry name" value="urease_beta"/>
    <property type="match status" value="1"/>
</dbReference>
<dbReference type="GO" id="GO:0035550">
    <property type="term" value="C:urease complex"/>
    <property type="evidence" value="ECO:0007669"/>
    <property type="project" value="InterPro"/>
</dbReference>
<dbReference type="Pfam" id="PF00699">
    <property type="entry name" value="Urease_beta"/>
    <property type="match status" value="1"/>
</dbReference>
<dbReference type="InterPro" id="IPR008223">
    <property type="entry name" value="Urease_gamma-beta_su"/>
</dbReference>
<dbReference type="AlphaFoldDB" id="A0A511CZX4"/>
<dbReference type="GO" id="GO:0043419">
    <property type="term" value="P:urea catabolic process"/>
    <property type="evidence" value="ECO:0007669"/>
    <property type="project" value="UniProtKB-UniPathway"/>
</dbReference>
<dbReference type="Gene3D" id="2.10.150.10">
    <property type="entry name" value="Urease, beta subunit"/>
    <property type="match status" value="1"/>
</dbReference>
<evidence type="ECO:0000256" key="4">
    <source>
        <dbReference type="ARBA" id="ARBA00047778"/>
    </source>
</evidence>
<dbReference type="NCBIfam" id="NF009682">
    <property type="entry name" value="PRK13203.1"/>
    <property type="match status" value="1"/>
</dbReference>
<dbReference type="STRING" id="1123024.GCA_000423625_03523"/>
<proteinExistence type="inferred from homology"/>
<comment type="catalytic activity">
    <reaction evidence="4">
        <text>urea + 2 H2O + H(+) = hydrogencarbonate + 2 NH4(+)</text>
        <dbReference type="Rhea" id="RHEA:20557"/>
        <dbReference type="ChEBI" id="CHEBI:15377"/>
        <dbReference type="ChEBI" id="CHEBI:15378"/>
        <dbReference type="ChEBI" id="CHEBI:16199"/>
        <dbReference type="ChEBI" id="CHEBI:17544"/>
        <dbReference type="ChEBI" id="CHEBI:28938"/>
        <dbReference type="EC" id="3.5.1.5"/>
    </reaction>
</comment>
<dbReference type="NCBIfam" id="NF009712">
    <property type="entry name" value="PRK13241.1"/>
    <property type="match status" value="1"/>
</dbReference>
<dbReference type="Proteomes" id="UP000321328">
    <property type="component" value="Unassembled WGS sequence"/>
</dbReference>